<dbReference type="EMBL" id="QGDH01000005">
    <property type="protein sequence ID" value="RAR16085.1"/>
    <property type="molecule type" value="Genomic_DNA"/>
</dbReference>
<reference evidence="6" key="1">
    <citation type="submission" date="2018-05" db="EMBL/GenBank/DDBJ databases">
        <title>Draft genome sequence of Stemphylium lycopersici strain CIDEFI 213.</title>
        <authorList>
            <person name="Medina R."/>
            <person name="Franco M.E.E."/>
            <person name="Lucentini C.G."/>
            <person name="Saparrat M.C.N."/>
            <person name="Balatti P.A."/>
        </authorList>
    </citation>
    <scope>NUCLEOTIDE SEQUENCE [LARGE SCALE GENOMIC DNA]</scope>
    <source>
        <strain evidence="6">CIDEFI 213</strain>
    </source>
</reference>
<evidence type="ECO:0000256" key="1">
    <source>
        <dbReference type="SAM" id="MobiDB-lite"/>
    </source>
</evidence>
<feature type="region of interest" description="Disordered" evidence="1">
    <location>
        <begin position="736"/>
        <end position="771"/>
    </location>
</feature>
<feature type="chain" id="PRO_5016561320" evidence="2">
    <location>
        <begin position="17"/>
        <end position="796"/>
    </location>
</feature>
<sequence length="796" mass="86304">MKTFAALSTLAAVVTAQTTSFAFGNTESIGLEPTQVPTLTSIGEIDVEPTAVESISGPIVTSEACGQVASLVQDDDTEFPVVPAELAYACLKSLPFYSSDASVTVDEIKKIVEFQSTLAYLKDPPEGWPNPVVDIIAGLDNIKNGVESGDYDNEYDFENDIAALLVKAHDGHLGWNGMAYAGAFAWRRGSSFALISASTDGSEIPQVWALQDFNNTNGAYDPSPVTKLDGKDVLDFLKEEADLTAYHDPDTRFNAMFFMQSADSYGSFTNPRFYPGATTNITYENGTTDEYRNAAIVLQPTTWNYIEDAETFYQQYCIPETANVGRASDKGEKKKGGAKKRDINAPPLHLENPRDHNFQGAFAQQHGSVPLLYPEPAVQHSGDLVPLAGYFINTGAGEIGVLIAQTFNTPDTAGAQEFQEVIEEYISQAKSRGVEKHIIDIRGNPGGKILSGYDMYLQFFPSQVPQVQSRYRGHAASEVYGESISSYEELTLSNGQLFTSPFSNDAYLSSDLEEFPDWKAMYPPRRFKDDKFTALLKYNLSDPLTTSNEFLAVGITMTGYNERSSFTEDPFRAEDIIILSDGICASTCSIFLELMVQQSGVRTLAIGGRPQLGPMVSVGGTKGTLVLPSAYMEALSLYMAVEFAESNDERTEWAEFLPQTAPIAALDATVNFQDNIRAGLEAAGMPTQFLNDTASCRVWYEPEDYLNVTRLWDKVAGVAFGNGGKLDESACVAGSVTNREQQTGRGESNPPTTGDGGGNGDGDGDEDDEDAASGLRVAWTSMVVCASAVALSLLLM</sequence>
<feature type="region of interest" description="Disordered" evidence="1">
    <location>
        <begin position="326"/>
        <end position="355"/>
    </location>
</feature>
<dbReference type="InterPro" id="IPR052766">
    <property type="entry name" value="S41A_metabolite_peptidase"/>
</dbReference>
<comment type="caution">
    <text evidence="5">The sequence shown here is derived from an EMBL/GenBank/DDBJ whole genome shotgun (WGS) entry which is preliminary data.</text>
</comment>
<feature type="signal peptide" evidence="2">
    <location>
        <begin position="1"/>
        <end position="16"/>
    </location>
</feature>
<dbReference type="AlphaFoldDB" id="A0A364NFI6"/>
<accession>A0A364NFI6</accession>
<dbReference type="GO" id="GO:0008236">
    <property type="term" value="F:serine-type peptidase activity"/>
    <property type="evidence" value="ECO:0007669"/>
    <property type="project" value="InterPro"/>
</dbReference>
<dbReference type="SUPFAM" id="SSF52096">
    <property type="entry name" value="ClpP/crotonase"/>
    <property type="match status" value="1"/>
</dbReference>
<evidence type="ECO:0000259" key="4">
    <source>
        <dbReference type="Pfam" id="PF23658"/>
    </source>
</evidence>
<dbReference type="InterPro" id="IPR029045">
    <property type="entry name" value="ClpP/crotonase-like_dom_sf"/>
</dbReference>
<gene>
    <name evidence="5" type="ORF">DDE83_000442</name>
</gene>
<feature type="compositionally biased region" description="Acidic residues" evidence="1">
    <location>
        <begin position="762"/>
        <end position="771"/>
    </location>
</feature>
<protein>
    <submittedName>
        <fullName evidence="5">Peptidase s41 family protein</fullName>
    </submittedName>
</protein>
<dbReference type="Gene3D" id="3.90.226.10">
    <property type="entry name" value="2-enoyl-CoA Hydratase, Chain A, domain 1"/>
    <property type="match status" value="1"/>
</dbReference>
<proteinExistence type="predicted"/>
<keyword evidence="6" id="KW-1185">Reference proteome</keyword>
<feature type="compositionally biased region" description="Basic and acidic residues" evidence="1">
    <location>
        <begin position="327"/>
        <end position="343"/>
    </location>
</feature>
<evidence type="ECO:0000256" key="2">
    <source>
        <dbReference type="SAM" id="SignalP"/>
    </source>
</evidence>
<dbReference type="PANTHER" id="PTHR37049">
    <property type="entry name" value="PEPTIDASE S41 FAMILY PROTEIN"/>
    <property type="match status" value="1"/>
</dbReference>
<evidence type="ECO:0000313" key="6">
    <source>
        <dbReference type="Proteomes" id="UP000249619"/>
    </source>
</evidence>
<evidence type="ECO:0000259" key="3">
    <source>
        <dbReference type="Pfam" id="PF03572"/>
    </source>
</evidence>
<feature type="domain" description="Tail specific protease" evidence="3">
    <location>
        <begin position="399"/>
        <end position="594"/>
    </location>
</feature>
<evidence type="ECO:0000313" key="5">
    <source>
        <dbReference type="EMBL" id="RAR16085.1"/>
    </source>
</evidence>
<dbReference type="GO" id="GO:0006508">
    <property type="term" value="P:proteolysis"/>
    <property type="evidence" value="ECO:0007669"/>
    <property type="project" value="InterPro"/>
</dbReference>
<organism evidence="5 6">
    <name type="scientific">Stemphylium lycopersici</name>
    <name type="common">Tomato gray leaf spot disease fungus</name>
    <name type="synonym">Thyrospora lycopersici</name>
    <dbReference type="NCBI Taxonomy" id="183478"/>
    <lineage>
        <taxon>Eukaryota</taxon>
        <taxon>Fungi</taxon>
        <taxon>Dikarya</taxon>
        <taxon>Ascomycota</taxon>
        <taxon>Pezizomycotina</taxon>
        <taxon>Dothideomycetes</taxon>
        <taxon>Pleosporomycetidae</taxon>
        <taxon>Pleosporales</taxon>
        <taxon>Pleosporineae</taxon>
        <taxon>Pleosporaceae</taxon>
        <taxon>Stemphylium</taxon>
    </lineage>
</organism>
<dbReference type="PANTHER" id="PTHR37049:SF4">
    <property type="entry name" value="RHODANESE DOMAIN-CONTAINING PROTEIN"/>
    <property type="match status" value="1"/>
</dbReference>
<name>A0A364NFI6_STELY</name>
<feature type="compositionally biased region" description="Polar residues" evidence="1">
    <location>
        <begin position="736"/>
        <end position="752"/>
    </location>
</feature>
<dbReference type="InterPro" id="IPR056186">
    <property type="entry name" value="PDZ_CPAF-rel"/>
</dbReference>
<dbReference type="STRING" id="183478.A0A364NFI6"/>
<dbReference type="InterPro" id="IPR005151">
    <property type="entry name" value="Tail-specific_protease"/>
</dbReference>
<keyword evidence="2" id="KW-0732">Signal</keyword>
<dbReference type="Proteomes" id="UP000249619">
    <property type="component" value="Unassembled WGS sequence"/>
</dbReference>
<feature type="domain" description="CPAF-like PDZ" evidence="4">
    <location>
        <begin position="190"/>
        <end position="301"/>
    </location>
</feature>
<dbReference type="Pfam" id="PF03572">
    <property type="entry name" value="Peptidase_S41"/>
    <property type="match status" value="1"/>
</dbReference>
<dbReference type="Pfam" id="PF23658">
    <property type="entry name" value="PDZ_CPAF_rel"/>
    <property type="match status" value="1"/>
</dbReference>